<dbReference type="Proteomes" id="UP000674425">
    <property type="component" value="Unassembled WGS sequence"/>
</dbReference>
<protein>
    <recommendedName>
        <fullName evidence="3">RiboL-PSP-HEPN domain-containing protein</fullName>
    </recommendedName>
</protein>
<evidence type="ECO:0008006" key="3">
    <source>
        <dbReference type="Google" id="ProtNLM"/>
    </source>
</evidence>
<evidence type="ECO:0000313" key="2">
    <source>
        <dbReference type="Proteomes" id="UP000674425"/>
    </source>
</evidence>
<comment type="caution">
    <text evidence="1">The sequence shown here is derived from an EMBL/GenBank/DDBJ whole genome shotgun (WGS) entry which is preliminary data.</text>
</comment>
<name>A0ABM8R1B0_9BURK</name>
<reference evidence="1 2" key="1">
    <citation type="submission" date="2021-02" db="EMBL/GenBank/DDBJ databases">
        <authorList>
            <person name="Vanwijnsberghe S."/>
        </authorList>
    </citation>
    <scope>NUCLEOTIDE SEQUENCE [LARGE SCALE GENOMIC DNA]</scope>
    <source>
        <strain evidence="1 2">R-69658</strain>
    </source>
</reference>
<proteinExistence type="predicted"/>
<organism evidence="1 2">
    <name type="scientific">Paraburkholderia aspalathi</name>
    <dbReference type="NCBI Taxonomy" id="1324617"/>
    <lineage>
        <taxon>Bacteria</taxon>
        <taxon>Pseudomonadati</taxon>
        <taxon>Pseudomonadota</taxon>
        <taxon>Betaproteobacteria</taxon>
        <taxon>Burkholderiales</taxon>
        <taxon>Burkholderiaceae</taxon>
        <taxon>Paraburkholderia</taxon>
    </lineage>
</organism>
<dbReference type="EMBL" id="CAJNAU010000010">
    <property type="protein sequence ID" value="CAE6727205.1"/>
    <property type="molecule type" value="Genomic_DNA"/>
</dbReference>
<accession>A0ABM8R1B0</accession>
<sequence>MRAQRNIVPVSTKARSLRRMFEEESMKTNDTNDDESLDHDMLELAALEDKIHANAEHISNLFEHLGILEGIRSTLNSFRKRLQEIECLLLEVRRDMGSFLYGHMYCAAIGAYECLMHDVMDVLIDSDTFSKSALTYLAGQDRDSHDAVKLGLKKKPIRTREDARDRFRRATLIDAEMIATTVKRLFDLDFPVPVDSKKMARLRNLFAHNGGVKPDGSVEHMSKDRVLDLVQQLDELVGETTMRINAAIESVSRKQESN</sequence>
<keyword evidence="2" id="KW-1185">Reference proteome</keyword>
<evidence type="ECO:0000313" key="1">
    <source>
        <dbReference type="EMBL" id="CAE6727205.1"/>
    </source>
</evidence>
<gene>
    <name evidence="1" type="ORF">R69658_01640</name>
</gene>